<feature type="non-terminal residue" evidence="1">
    <location>
        <position position="1"/>
    </location>
</feature>
<organism evidence="1 2">
    <name type="scientific">Candidatus Naiadarchaeum limnaeum</name>
    <dbReference type="NCBI Taxonomy" id="2756139"/>
    <lineage>
        <taxon>Archaea</taxon>
        <taxon>Candidatus Undinarchaeota</taxon>
        <taxon>Candidatus Undinarchaeia</taxon>
        <taxon>Candidatus Naiadarchaeales</taxon>
        <taxon>Candidatus Naiadarchaeaceae</taxon>
        <taxon>Candidatus Naiadarchaeum</taxon>
    </lineage>
</organism>
<evidence type="ECO:0000313" key="2">
    <source>
        <dbReference type="Proteomes" id="UP000646946"/>
    </source>
</evidence>
<name>A0A832UUZ3_9ARCH</name>
<dbReference type="AlphaFoldDB" id="A0A832UUZ3"/>
<dbReference type="EMBL" id="DVAB01000014">
    <property type="protein sequence ID" value="HIK00175.1"/>
    <property type="molecule type" value="Genomic_DNA"/>
</dbReference>
<keyword evidence="2" id="KW-1185">Reference proteome</keyword>
<evidence type="ECO:0000313" key="1">
    <source>
        <dbReference type="EMBL" id="HIK00175.1"/>
    </source>
</evidence>
<accession>A0A832UUZ3</accession>
<sequence>IVGHYMRDALDREFLQSRTKHMQKGNVLLILQHHLASVENVQLIMDTVREKKPELEFSALLTYEH</sequence>
<dbReference type="Proteomes" id="UP000646946">
    <property type="component" value="Unassembled WGS sequence"/>
</dbReference>
<comment type="caution">
    <text evidence="1">The sequence shown here is derived from an EMBL/GenBank/DDBJ whole genome shotgun (WGS) entry which is preliminary data.</text>
</comment>
<reference evidence="1 2" key="1">
    <citation type="journal article" name="Nat. Commun.">
        <title>Undinarchaeota illuminate DPANN phylogeny and the impact of gene transfer on archaeal evolution.</title>
        <authorList>
            <person name="Dombrowski N."/>
            <person name="Williams T.A."/>
            <person name="Sun J."/>
            <person name="Woodcroft B.J."/>
            <person name="Lee J.H."/>
            <person name="Minh B.Q."/>
            <person name="Rinke C."/>
            <person name="Spang A."/>
        </authorList>
    </citation>
    <scope>NUCLEOTIDE SEQUENCE [LARGE SCALE GENOMIC DNA]</scope>
    <source>
        <strain evidence="1">MAG_bin1129</strain>
    </source>
</reference>
<protein>
    <submittedName>
        <fullName evidence="1">Uncharacterized protein</fullName>
    </submittedName>
</protein>
<gene>
    <name evidence="1" type="ORF">H1016_01400</name>
</gene>
<proteinExistence type="predicted"/>